<reference evidence="7" key="1">
    <citation type="journal article" date="2019" name="Gigascience">
        <title>De novo genome assembly of the endangered Acer yangbiense, a plant species with extremely small populations endemic to Yunnan Province, China.</title>
        <authorList>
            <person name="Yang J."/>
            <person name="Wariss H.M."/>
            <person name="Tao L."/>
            <person name="Zhang R."/>
            <person name="Yun Q."/>
            <person name="Hollingsworth P."/>
            <person name="Dao Z."/>
            <person name="Luo G."/>
            <person name="Guo H."/>
            <person name="Ma Y."/>
            <person name="Sun W."/>
        </authorList>
    </citation>
    <scope>NUCLEOTIDE SEQUENCE [LARGE SCALE GENOMIC DNA]</scope>
    <source>
        <strain evidence="7">cv. br00</strain>
    </source>
</reference>
<feature type="signal peptide" evidence="4">
    <location>
        <begin position="1"/>
        <end position="27"/>
    </location>
</feature>
<dbReference type="InterPro" id="IPR035513">
    <property type="entry name" value="Invertase/methylesterase_inhib"/>
</dbReference>
<dbReference type="NCBIfam" id="TIGR01614">
    <property type="entry name" value="PME_inhib"/>
    <property type="match status" value="2"/>
</dbReference>
<feature type="domain" description="Pectinesterase inhibitor" evidence="5">
    <location>
        <begin position="42"/>
        <end position="169"/>
    </location>
</feature>
<proteinExistence type="inferred from homology"/>
<dbReference type="PANTHER" id="PTHR36710">
    <property type="entry name" value="PECTINESTERASE INHIBITOR-LIKE"/>
    <property type="match status" value="1"/>
</dbReference>
<keyword evidence="2" id="KW-1015">Disulfide bond</keyword>
<keyword evidence="1 4" id="KW-0732">Signal</keyword>
<evidence type="ECO:0000256" key="1">
    <source>
        <dbReference type="ARBA" id="ARBA00022729"/>
    </source>
</evidence>
<dbReference type="Proteomes" id="UP000326939">
    <property type="component" value="Chromosome 5"/>
</dbReference>
<dbReference type="Gene3D" id="1.20.140.40">
    <property type="entry name" value="Invertase/pectin methylesterase inhibitor family protein"/>
    <property type="match status" value="2"/>
</dbReference>
<comment type="similarity">
    <text evidence="3">Belongs to the PMEI family.</text>
</comment>
<evidence type="ECO:0000256" key="3">
    <source>
        <dbReference type="ARBA" id="ARBA00038471"/>
    </source>
</evidence>
<dbReference type="InterPro" id="IPR052421">
    <property type="entry name" value="PCW_Enzyme_Inhibitor"/>
</dbReference>
<evidence type="ECO:0000256" key="2">
    <source>
        <dbReference type="ARBA" id="ARBA00023157"/>
    </source>
</evidence>
<name>A0A5N5MMI7_9ROSI</name>
<feature type="chain" id="PRO_5024431756" description="Pectinesterase inhibitor domain-containing protein" evidence="4">
    <location>
        <begin position="28"/>
        <end position="327"/>
    </location>
</feature>
<protein>
    <recommendedName>
        <fullName evidence="5">Pectinesterase inhibitor domain-containing protein</fullName>
    </recommendedName>
</protein>
<accession>A0A5N5MMI7</accession>
<gene>
    <name evidence="6" type="ORF">DKX38_007106</name>
</gene>
<evidence type="ECO:0000259" key="5">
    <source>
        <dbReference type="SMART" id="SM00856"/>
    </source>
</evidence>
<dbReference type="SUPFAM" id="SSF101148">
    <property type="entry name" value="Plant invertase/pectin methylesterase inhibitor"/>
    <property type="match status" value="2"/>
</dbReference>
<evidence type="ECO:0000313" key="6">
    <source>
        <dbReference type="EMBL" id="KAB5556197.1"/>
    </source>
</evidence>
<dbReference type="SMART" id="SM00856">
    <property type="entry name" value="PMEI"/>
    <property type="match status" value="2"/>
</dbReference>
<keyword evidence="7" id="KW-1185">Reference proteome</keyword>
<dbReference type="AlphaFoldDB" id="A0A5N5MMI7"/>
<evidence type="ECO:0000313" key="7">
    <source>
        <dbReference type="Proteomes" id="UP000326939"/>
    </source>
</evidence>
<comment type="caution">
    <text evidence="6">The sequence shown here is derived from an EMBL/GenBank/DDBJ whole genome shotgun (WGS) entry which is preliminary data.</text>
</comment>
<dbReference type="GO" id="GO:0004857">
    <property type="term" value="F:enzyme inhibitor activity"/>
    <property type="evidence" value="ECO:0007669"/>
    <property type="project" value="InterPro"/>
</dbReference>
<dbReference type="PANTHER" id="PTHR36710:SF18">
    <property type="entry name" value="PECTINESTERASE INHIBITOR 5-RELATED"/>
    <property type="match status" value="1"/>
</dbReference>
<feature type="domain" description="Pectinesterase inhibitor" evidence="5">
    <location>
        <begin position="175"/>
        <end position="320"/>
    </location>
</feature>
<evidence type="ECO:0000256" key="4">
    <source>
        <dbReference type="SAM" id="SignalP"/>
    </source>
</evidence>
<sequence length="327" mass="35809">MGSFHGHIPFFFVVVLVLSSNHILVEAHNDTTSRIKVEADFKVIAEIAGNTAIPNTDFKSLARLSLTNAIASCNAIHSHINTLLKISNSYTGRCLTGCSTNYEDAVGLITKSLAALDARDYGGAKKLISDALANATKCEDRFQELLQINSPFTLMKLKFGRLCLIGIKHINRLIRKERLITAGCSHTLDKELCKSAVEFFLENKGLSLQDLAKLAVEKTLQDCTKIHSQIIVLIKTTSDECLLKKLRSCSGHYQTAIEKIKESLPALECKRYGDARAWVGAAINWSETCEGVLAGKSNTKSSLTPMKSEFSKQATLALSVIYKLAGN</sequence>
<dbReference type="CDD" id="cd15801">
    <property type="entry name" value="PMEI-like_1"/>
    <property type="match status" value="1"/>
</dbReference>
<dbReference type="Pfam" id="PF04043">
    <property type="entry name" value="PMEI"/>
    <property type="match status" value="2"/>
</dbReference>
<dbReference type="InterPro" id="IPR006501">
    <property type="entry name" value="Pectinesterase_inhib_dom"/>
</dbReference>
<dbReference type="EMBL" id="VDCV01000005">
    <property type="protein sequence ID" value="KAB5556197.1"/>
    <property type="molecule type" value="Genomic_DNA"/>
</dbReference>
<organism evidence="6 7">
    <name type="scientific">Salix brachista</name>
    <dbReference type="NCBI Taxonomy" id="2182728"/>
    <lineage>
        <taxon>Eukaryota</taxon>
        <taxon>Viridiplantae</taxon>
        <taxon>Streptophyta</taxon>
        <taxon>Embryophyta</taxon>
        <taxon>Tracheophyta</taxon>
        <taxon>Spermatophyta</taxon>
        <taxon>Magnoliopsida</taxon>
        <taxon>eudicotyledons</taxon>
        <taxon>Gunneridae</taxon>
        <taxon>Pentapetalae</taxon>
        <taxon>rosids</taxon>
        <taxon>fabids</taxon>
        <taxon>Malpighiales</taxon>
        <taxon>Salicaceae</taxon>
        <taxon>Saliceae</taxon>
        <taxon>Salix</taxon>
    </lineage>
</organism>